<evidence type="ECO:0000259" key="7">
    <source>
        <dbReference type="PROSITE" id="PS51763"/>
    </source>
</evidence>
<keyword evidence="4" id="KW-0677">Repeat</keyword>
<dbReference type="PROSITE" id="PS51763">
    <property type="entry name" value="CBM10"/>
    <property type="match status" value="4"/>
</dbReference>
<organism evidence="8 9">
    <name type="scientific">Neocallimastix californiae</name>
    <dbReference type="NCBI Taxonomy" id="1754190"/>
    <lineage>
        <taxon>Eukaryota</taxon>
        <taxon>Fungi</taxon>
        <taxon>Fungi incertae sedis</taxon>
        <taxon>Chytridiomycota</taxon>
        <taxon>Chytridiomycota incertae sedis</taxon>
        <taxon>Neocallimastigomycetes</taxon>
        <taxon>Neocallimastigales</taxon>
        <taxon>Neocallimastigaceae</taxon>
        <taxon>Neocallimastix</taxon>
    </lineage>
</organism>
<dbReference type="OrthoDB" id="2108802at2759"/>
<evidence type="ECO:0000256" key="4">
    <source>
        <dbReference type="ARBA" id="ARBA00022737"/>
    </source>
</evidence>
<evidence type="ECO:0000256" key="3">
    <source>
        <dbReference type="ARBA" id="ARBA00022729"/>
    </source>
</evidence>
<dbReference type="Gene3D" id="3.20.20.70">
    <property type="entry name" value="Aldolase class I"/>
    <property type="match status" value="1"/>
</dbReference>
<feature type="domain" description="CBM10" evidence="7">
    <location>
        <begin position="434"/>
        <end position="471"/>
    </location>
</feature>
<dbReference type="Proteomes" id="UP000193920">
    <property type="component" value="Unassembled WGS sequence"/>
</dbReference>
<feature type="domain" description="CBM10" evidence="7">
    <location>
        <begin position="389"/>
        <end position="427"/>
    </location>
</feature>
<dbReference type="EC" id="3.2.1.22" evidence="2"/>
<evidence type="ECO:0000256" key="6">
    <source>
        <dbReference type="SAM" id="SignalP"/>
    </source>
</evidence>
<dbReference type="InterPro" id="IPR009034">
    <property type="entry name" value="Dockerin_dom_fun_sf"/>
</dbReference>
<dbReference type="PANTHER" id="PTHR35273:SF2">
    <property type="entry name" value="ALPHA-GALACTOSIDASE"/>
    <property type="match status" value="1"/>
</dbReference>
<evidence type="ECO:0000256" key="2">
    <source>
        <dbReference type="ARBA" id="ARBA00012755"/>
    </source>
</evidence>
<feature type="domain" description="CBM10" evidence="7">
    <location>
        <begin position="278"/>
        <end position="315"/>
    </location>
</feature>
<feature type="signal peptide" evidence="6">
    <location>
        <begin position="1"/>
        <end position="21"/>
    </location>
</feature>
<dbReference type="SUPFAM" id="SSF64571">
    <property type="entry name" value="Cellulose docking domain, dockering"/>
    <property type="match status" value="4"/>
</dbReference>
<dbReference type="Gene3D" id="3.90.1220.10">
    <property type="entry name" value="Cellulose docking domain, dockering"/>
    <property type="match status" value="4"/>
</dbReference>
<dbReference type="Pfam" id="PF03537">
    <property type="entry name" value="Glyco_hydro_114"/>
    <property type="match status" value="1"/>
</dbReference>
<dbReference type="SUPFAM" id="SSF51445">
    <property type="entry name" value="(Trans)glycosidases"/>
    <property type="match status" value="1"/>
</dbReference>
<feature type="domain" description="CBM10" evidence="7">
    <location>
        <begin position="343"/>
        <end position="381"/>
    </location>
</feature>
<proteinExistence type="predicted"/>
<accession>A0A1Y2D232</accession>
<evidence type="ECO:0000256" key="1">
    <source>
        <dbReference type="ARBA" id="ARBA00001255"/>
    </source>
</evidence>
<reference evidence="8 9" key="1">
    <citation type="submission" date="2016-08" db="EMBL/GenBank/DDBJ databases">
        <title>A Parts List for Fungal Cellulosomes Revealed by Comparative Genomics.</title>
        <authorList>
            <consortium name="DOE Joint Genome Institute"/>
            <person name="Haitjema C.H."/>
            <person name="Gilmore S.P."/>
            <person name="Henske J.K."/>
            <person name="Solomon K.V."/>
            <person name="De Groot R."/>
            <person name="Kuo A."/>
            <person name="Mondo S.J."/>
            <person name="Salamov A.A."/>
            <person name="Labutti K."/>
            <person name="Zhao Z."/>
            <person name="Chiniquy J."/>
            <person name="Barry K."/>
            <person name="Brewer H.M."/>
            <person name="Purvine S.O."/>
            <person name="Wright A.T."/>
            <person name="Boxma B."/>
            <person name="Van Alen T."/>
            <person name="Hackstein J.H."/>
            <person name="Baker S.E."/>
            <person name="Grigoriev I.V."/>
            <person name="O'Malley M.A."/>
        </authorList>
    </citation>
    <scope>NUCLEOTIDE SEQUENCE [LARGE SCALE GENOMIC DNA]</scope>
    <source>
        <strain evidence="8 9">G1</strain>
    </source>
</reference>
<dbReference type="GO" id="GO:0004557">
    <property type="term" value="F:alpha-galactosidase activity"/>
    <property type="evidence" value="ECO:0007669"/>
    <property type="project" value="UniProtKB-EC"/>
</dbReference>
<keyword evidence="3 6" id="KW-0732">Signal</keyword>
<dbReference type="InterPro" id="IPR017853">
    <property type="entry name" value="GH"/>
</dbReference>
<keyword evidence="5" id="KW-0378">Hydrolase</keyword>
<comment type="caution">
    <text evidence="8">The sequence shown here is derived from an EMBL/GenBank/DDBJ whole genome shotgun (WGS) entry which is preliminary data.</text>
</comment>
<dbReference type="AlphaFoldDB" id="A0A1Y2D232"/>
<dbReference type="EMBL" id="MCOG01000091">
    <property type="protein sequence ID" value="ORY53342.1"/>
    <property type="molecule type" value="Genomic_DNA"/>
</dbReference>
<gene>
    <name evidence="8" type="ORF">LY90DRAFT_456489</name>
</gene>
<evidence type="ECO:0000313" key="8">
    <source>
        <dbReference type="EMBL" id="ORY53342.1"/>
    </source>
</evidence>
<protein>
    <recommendedName>
        <fullName evidence="2">alpha-galactosidase</fullName>
        <ecNumber evidence="2">3.2.1.22</ecNumber>
    </recommendedName>
</protein>
<evidence type="ECO:0000256" key="5">
    <source>
        <dbReference type="ARBA" id="ARBA00022801"/>
    </source>
</evidence>
<dbReference type="InterPro" id="IPR004352">
    <property type="entry name" value="GH114_TIM-barrel"/>
</dbReference>
<dbReference type="Pfam" id="PF02013">
    <property type="entry name" value="CBM_10"/>
    <property type="match status" value="4"/>
</dbReference>
<keyword evidence="9" id="KW-1185">Reference proteome</keyword>
<name>A0A1Y2D232_9FUNG</name>
<dbReference type="InterPro" id="IPR002883">
    <property type="entry name" value="CBM10/Dockerin_dom"/>
</dbReference>
<sequence length="493" mass="54627">MKITLSIFFFTLLLFINNIKAIWLPSQDMTWNYVLGNDIDVNSEKANVVDIDIRKSETKIKNLQKKGIKVICYFSVGTLESFRDDYPQFIAVKGLVQNTYDAWPDERWLDFRVEGIKPLLKNRMKLAVSKNCDAIEVDNLDGYQMKEVKSWPNPLTKKDTIVFAKWLSATAHSLGLSIGLKNVPSLIDELSSYYDFAINEECIKYNECYLYKNFLKTGKAVFGVTYYGLTENKNQLCKNLDGLGISMIVKSGKKLEQSGIVFKGEKYCGVSFNSAINTCFSIPLGYPCCTSTKEVIDTNEYGTWGIENGDWCGLKKASSSKSSASREINTGSSSSGSNNSSSSCFSKSLGFPCCSSKNKDIYFTDEKGNWGIENGEWCGISAAIKNNASCFSSALGIPCCSSKNAEIYYSDIKGNWGIENGDWCGISAAKVNNSCFSVALGFPCCSSSATEVFRDSYGSWGVEYGEWCGMSKAKTSSKKIKVKTVKVIKTKKN</sequence>
<feature type="chain" id="PRO_5013345080" description="alpha-galactosidase" evidence="6">
    <location>
        <begin position="22"/>
        <end position="493"/>
    </location>
</feature>
<dbReference type="STRING" id="1754190.A0A1Y2D232"/>
<dbReference type="InterPro" id="IPR013785">
    <property type="entry name" value="Aldolase_TIM"/>
</dbReference>
<comment type="catalytic activity">
    <reaction evidence="1">
        <text>Hydrolysis of terminal, non-reducing alpha-D-galactose residues in alpha-D-galactosides, including galactose oligosaccharides, galactomannans and galactolipids.</text>
        <dbReference type="EC" id="3.2.1.22"/>
    </reaction>
</comment>
<evidence type="ECO:0000313" key="9">
    <source>
        <dbReference type="Proteomes" id="UP000193920"/>
    </source>
</evidence>
<dbReference type="PANTHER" id="PTHR35273">
    <property type="entry name" value="ALPHA-1,4 POLYGALACTOSAMINIDASE, PUTATIVE (AFU_ORTHOLOGUE AFUA_3G07890)-RELATED"/>
    <property type="match status" value="1"/>
</dbReference>